<feature type="coiled-coil region" evidence="1">
    <location>
        <begin position="76"/>
        <end position="121"/>
    </location>
</feature>
<gene>
    <name evidence="2" type="ORF">VB854_20285</name>
</gene>
<dbReference type="Proteomes" id="UP001301728">
    <property type="component" value="Unassembled WGS sequence"/>
</dbReference>
<organism evidence="2 3">
    <name type="scientific">Limnoraphis robusta CCNP1315</name>
    <dbReference type="NCBI Taxonomy" id="3110306"/>
    <lineage>
        <taxon>Bacteria</taxon>
        <taxon>Bacillati</taxon>
        <taxon>Cyanobacteriota</taxon>
        <taxon>Cyanophyceae</taxon>
        <taxon>Oscillatoriophycideae</taxon>
        <taxon>Oscillatoriales</taxon>
        <taxon>Sirenicapillariaceae</taxon>
        <taxon>Limnoraphis</taxon>
    </lineage>
</organism>
<proteinExistence type="predicted"/>
<evidence type="ECO:0000256" key="1">
    <source>
        <dbReference type="SAM" id="Coils"/>
    </source>
</evidence>
<dbReference type="RefSeq" id="WP_323273058.1">
    <property type="nucleotide sequence ID" value="NZ_JAYGHT010000131.1"/>
</dbReference>
<evidence type="ECO:0000313" key="2">
    <source>
        <dbReference type="EMBL" id="MEA5521282.1"/>
    </source>
</evidence>
<dbReference type="SUPFAM" id="SSF52540">
    <property type="entry name" value="P-loop containing nucleoside triphosphate hydrolases"/>
    <property type="match status" value="1"/>
</dbReference>
<comment type="caution">
    <text evidence="2">The sequence shown here is derived from an EMBL/GenBank/DDBJ whole genome shotgun (WGS) entry which is preliminary data.</text>
</comment>
<dbReference type="Gene3D" id="3.40.50.150">
    <property type="entry name" value="Vaccinia Virus protein VP39"/>
    <property type="match status" value="2"/>
</dbReference>
<dbReference type="Gene3D" id="3.40.50.300">
    <property type="entry name" value="P-loop containing nucleotide triphosphate hydrolases"/>
    <property type="match status" value="1"/>
</dbReference>
<dbReference type="InterPro" id="IPR029063">
    <property type="entry name" value="SAM-dependent_MTases_sf"/>
</dbReference>
<sequence>MKLSKLQEGNQSEKMESSSLIVEKALADIEQIRIRLDEIQQEVEPFKTSLNTDQFQPLQADLQDIEVVLIQSQAYLSQMEMTLAQSQNQLHQTEAIVELYQQKLYNAMENLDLKKAKLEQIHTQLQNFLSQLPDRNESATDSQVVTHIEAVIRELLQAITTRTTPIKRVYIRGCPRSGNTLMLLLCGVGFKNSHILTAQDIPIPEKSDPDKITFGTFPSPEGFSYKQVQADHFLDREDAAIIFMMRDPRDVLISEHGAKPGEPWIKDPKRWIDNALLLKKIQYHNRVVWVKYEDLVSQPNQVQKQIATTLGLEITRPFSEGWKHFQPINPGYLKSLKEIRPLEKDRIGSWQENPEKKKYITNKLQEKPEIIPLMQEFGYDPLDLPEKIKRTSSPQVLPVEIKPPLLADGAVKFLIDFLTQKPNARILEFGSGGSTVWFSTYTSNLVSIEHDQQWYDKVKTEIENCEACNPVDLRFLSRPYYSVCDEFPDEYFDLVLVDGRNRVRCAEASIRVLKKGGILMLDDGQRAYYRRVHQLLQDWEFTRTIHPARQTHWWMKPLKFKSFESDWEKVLQQTPARLYAGSLSKQAKKDGWIGLAINRSDQQHIKHNLTQPFPIPNEVVDYFQSEDVFEHIEPSDLLAVTFPEIYRIMKPGGLIRISMPDYRCDYLIERCWKDETGKPYYDPQGGGKWDAHRKRVTPGGHVWLPTYEKLRTLIELSPLQNCQANWLHYYNTNGQAVMNSIDYSKGYIMRTPDHDSRVQNPHRPLSIVVDLYK</sequence>
<dbReference type="EMBL" id="JAYGHT010000131">
    <property type="protein sequence ID" value="MEA5521282.1"/>
    <property type="molecule type" value="Genomic_DNA"/>
</dbReference>
<keyword evidence="3" id="KW-1185">Reference proteome</keyword>
<protein>
    <recommendedName>
        <fullName evidence="4">Methyltransferase type 11 domain-containing protein</fullName>
    </recommendedName>
</protein>
<accession>A0ABU5U263</accession>
<keyword evidence="1" id="KW-0175">Coiled coil</keyword>
<dbReference type="InterPro" id="IPR027417">
    <property type="entry name" value="P-loop_NTPase"/>
</dbReference>
<dbReference type="SUPFAM" id="SSF53335">
    <property type="entry name" value="S-adenosyl-L-methionine-dependent methyltransferases"/>
    <property type="match status" value="2"/>
</dbReference>
<evidence type="ECO:0008006" key="4">
    <source>
        <dbReference type="Google" id="ProtNLM"/>
    </source>
</evidence>
<evidence type="ECO:0000313" key="3">
    <source>
        <dbReference type="Proteomes" id="UP001301728"/>
    </source>
</evidence>
<reference evidence="2 3" key="1">
    <citation type="submission" date="2023-12" db="EMBL/GenBank/DDBJ databases">
        <title>Baltic Sea Cyanobacteria.</title>
        <authorList>
            <person name="Delbaje E."/>
            <person name="Fewer D.P."/>
            <person name="Shishido T.K."/>
        </authorList>
    </citation>
    <scope>NUCLEOTIDE SEQUENCE [LARGE SCALE GENOMIC DNA]</scope>
    <source>
        <strain evidence="2 3">CCNP 1315</strain>
    </source>
</reference>
<name>A0ABU5U263_9CYAN</name>